<keyword evidence="2" id="KW-1185">Reference proteome</keyword>
<proteinExistence type="predicted"/>
<evidence type="ECO:0000313" key="1">
    <source>
        <dbReference type="EMBL" id="OEU06724.1"/>
    </source>
</evidence>
<dbReference type="KEGG" id="fcy:FRACYDRAFT_253688"/>
<protein>
    <submittedName>
        <fullName evidence="1">Uncharacterized protein</fullName>
    </submittedName>
</protein>
<reference evidence="1 2" key="1">
    <citation type="submission" date="2016-09" db="EMBL/GenBank/DDBJ databases">
        <title>Extensive genetic diversity and differential bi-allelic expression allows diatom success in the polar Southern Ocean.</title>
        <authorList>
            <consortium name="DOE Joint Genome Institute"/>
            <person name="Mock T."/>
            <person name="Otillar R.P."/>
            <person name="Strauss J."/>
            <person name="Dupont C."/>
            <person name="Frickenhaus S."/>
            <person name="Maumus F."/>
            <person name="Mcmullan M."/>
            <person name="Sanges R."/>
            <person name="Schmutz J."/>
            <person name="Toseland A."/>
            <person name="Valas R."/>
            <person name="Veluchamy A."/>
            <person name="Ward B.J."/>
            <person name="Allen A."/>
            <person name="Barry K."/>
            <person name="Falciatore A."/>
            <person name="Ferrante M."/>
            <person name="Fortunato A.E."/>
            <person name="Gloeckner G."/>
            <person name="Gruber A."/>
            <person name="Hipkin R."/>
            <person name="Janech M."/>
            <person name="Kroth P."/>
            <person name="Leese F."/>
            <person name="Lindquist E."/>
            <person name="Lyon B.R."/>
            <person name="Martin J."/>
            <person name="Mayer C."/>
            <person name="Parker M."/>
            <person name="Quesneville H."/>
            <person name="Raymond J."/>
            <person name="Uhlig C."/>
            <person name="Valentin K.U."/>
            <person name="Worden A.Z."/>
            <person name="Armbrust E.V."/>
            <person name="Bowler C."/>
            <person name="Green B."/>
            <person name="Moulton V."/>
            <person name="Van Oosterhout C."/>
            <person name="Grigoriev I."/>
        </authorList>
    </citation>
    <scope>NUCLEOTIDE SEQUENCE [LARGE SCALE GENOMIC DNA]</scope>
    <source>
        <strain evidence="1 2">CCMP1102</strain>
    </source>
</reference>
<sequence>MSTINQFRFKASSCVFETPSGKMYVFPTRYDKFEVVDIDCSVVEQYVPMGGTYISQGGPKIVVDRVWRCKGCLKEARGCKNLTMKERYLKGEWQTVSDYMADRNFLVDTMTRYLFYYRFSHVIIMRDFLASSQLPKGLAQKIGYDCNVHSALELKQIVEAVDGIEWDKLKMGLKNNENQPSLDDSQVELLKQCVKNLPTEKLRAWFESAEEGDNIYMRQCKHCIDNRVRPDNETRSNVLSKECYKASLRRAMMAKNDEILCQHMKCGSIIQITDPEQLRATGIWCKNCCIVRALYQMKFSREKYEEKVTRERECQKNILEAKRNPHPDSRTVVDINCFLHNHPCTRCTNHHEMFHDEILSGENVPKNKFCGCALNCTLYSDRGTMTIFQNRIFNLLNQDELEEKVASYFDRRRFCYTEGFQELNAVKKHVLQEKMLHYLSNVIVSASKDWDHFNRSQKNENVGTIINTKKRIIEEAFCVLMDKSCHRLKTFFEVLNPYASQGPSSQMTYIREWKRLQFQRLGCCTLLQDTNGIGNLACPFGHDSDVKCQTHIASVQVMLNEHDRHEDKLDLYLSSCFEIHHTDPTNKKGGWHAMPLDELKIMLEKQGQMACIGCHLIVTYLCDLRKRSNNEELVELI</sequence>
<accession>A0A1E7ELG2</accession>
<dbReference type="AlphaFoldDB" id="A0A1E7ELG2"/>
<dbReference type="InParanoid" id="A0A1E7ELG2"/>
<dbReference type="EMBL" id="KV784401">
    <property type="protein sequence ID" value="OEU06724.1"/>
    <property type="molecule type" value="Genomic_DNA"/>
</dbReference>
<name>A0A1E7ELG2_9STRA</name>
<evidence type="ECO:0000313" key="2">
    <source>
        <dbReference type="Proteomes" id="UP000095751"/>
    </source>
</evidence>
<gene>
    <name evidence="1" type="ORF">FRACYDRAFT_253688</name>
</gene>
<organism evidence="1 2">
    <name type="scientific">Fragilariopsis cylindrus CCMP1102</name>
    <dbReference type="NCBI Taxonomy" id="635003"/>
    <lineage>
        <taxon>Eukaryota</taxon>
        <taxon>Sar</taxon>
        <taxon>Stramenopiles</taxon>
        <taxon>Ochrophyta</taxon>
        <taxon>Bacillariophyta</taxon>
        <taxon>Bacillariophyceae</taxon>
        <taxon>Bacillariophycidae</taxon>
        <taxon>Bacillariales</taxon>
        <taxon>Bacillariaceae</taxon>
        <taxon>Fragilariopsis</taxon>
    </lineage>
</organism>
<dbReference type="Proteomes" id="UP000095751">
    <property type="component" value="Unassembled WGS sequence"/>
</dbReference>